<evidence type="ECO:0000313" key="5">
    <source>
        <dbReference type="EMBL" id="CAK0803933.1"/>
    </source>
</evidence>
<comment type="caution">
    <text evidence="5">The sequence shown here is derived from an EMBL/GenBank/DDBJ whole genome shotgun (WGS) entry which is preliminary data.</text>
</comment>
<dbReference type="Pfam" id="PF00076">
    <property type="entry name" value="RRM_1"/>
    <property type="match status" value="1"/>
</dbReference>
<feature type="domain" description="RRM" evidence="4">
    <location>
        <begin position="36"/>
        <end position="108"/>
    </location>
</feature>
<protein>
    <recommendedName>
        <fullName evidence="4">RRM domain-containing protein</fullName>
    </recommendedName>
</protein>
<dbReference type="InterPro" id="IPR000504">
    <property type="entry name" value="RRM_dom"/>
</dbReference>
<evidence type="ECO:0000313" key="6">
    <source>
        <dbReference type="Proteomes" id="UP001189429"/>
    </source>
</evidence>
<feature type="compositionally biased region" description="Basic residues" evidence="3">
    <location>
        <begin position="133"/>
        <end position="144"/>
    </location>
</feature>
<dbReference type="Proteomes" id="UP001189429">
    <property type="component" value="Unassembled WGS sequence"/>
</dbReference>
<dbReference type="SMART" id="SM00360">
    <property type="entry name" value="RRM"/>
    <property type="match status" value="1"/>
</dbReference>
<organism evidence="5 6">
    <name type="scientific">Prorocentrum cordatum</name>
    <dbReference type="NCBI Taxonomy" id="2364126"/>
    <lineage>
        <taxon>Eukaryota</taxon>
        <taxon>Sar</taxon>
        <taxon>Alveolata</taxon>
        <taxon>Dinophyceae</taxon>
        <taxon>Prorocentrales</taxon>
        <taxon>Prorocentraceae</taxon>
        <taxon>Prorocentrum</taxon>
    </lineage>
</organism>
<dbReference type="PANTHER" id="PTHR15481">
    <property type="entry name" value="RIBONUCLEIC ACID BINDING PROTEIN S1"/>
    <property type="match status" value="1"/>
</dbReference>
<gene>
    <name evidence="5" type="ORF">PCOR1329_LOCUS10896</name>
</gene>
<sequence>MLLVQAVGLSSWPGQGNAMVRTGDKQGPKRTIKPGTRICVQGLPSNVRKTVLQGAFGDFGNVVKIEMPQEQSVAFIEFEDPGDATDAAESMDGKTIEKQRVSVRLVDDRPRQGPDHAVRVQHAYLGVLESRAAQRRRGPARGRPPRPTTAASSAARRDGWPPAPRPSRSAACARAAAAAAPAAAPGAAAARASSGGDARRPALPRRPSPSWSGPRGRELLWRPGGGRGAAPRPRGRGRGGAVPDGPRRRRGPCAPRLLRGPPSRGPARPRPRGCAVGRAVPRGCAAGRAARRLPSLPRIPAARSPASKRASAGAGWSGAVAGMAAERGT</sequence>
<accession>A0ABN9QDE3</accession>
<dbReference type="SUPFAM" id="SSF54928">
    <property type="entry name" value="RNA-binding domain, RBD"/>
    <property type="match status" value="1"/>
</dbReference>
<dbReference type="PROSITE" id="PS50102">
    <property type="entry name" value="RRM"/>
    <property type="match status" value="1"/>
</dbReference>
<evidence type="ECO:0000256" key="1">
    <source>
        <dbReference type="ARBA" id="ARBA00022884"/>
    </source>
</evidence>
<keyword evidence="1 2" id="KW-0694">RNA-binding</keyword>
<evidence type="ECO:0000259" key="4">
    <source>
        <dbReference type="PROSITE" id="PS50102"/>
    </source>
</evidence>
<dbReference type="EMBL" id="CAUYUJ010003113">
    <property type="protein sequence ID" value="CAK0803933.1"/>
    <property type="molecule type" value="Genomic_DNA"/>
</dbReference>
<dbReference type="PANTHER" id="PTHR15481:SF0">
    <property type="entry name" value="LD23870P-RELATED"/>
    <property type="match status" value="1"/>
</dbReference>
<reference evidence="5" key="1">
    <citation type="submission" date="2023-10" db="EMBL/GenBank/DDBJ databases">
        <authorList>
            <person name="Chen Y."/>
            <person name="Shah S."/>
            <person name="Dougan E. K."/>
            <person name="Thang M."/>
            <person name="Chan C."/>
        </authorList>
    </citation>
    <scope>NUCLEOTIDE SEQUENCE [LARGE SCALE GENOMIC DNA]</scope>
</reference>
<proteinExistence type="predicted"/>
<feature type="compositionally biased region" description="Low complexity" evidence="3">
    <location>
        <begin position="252"/>
        <end position="329"/>
    </location>
</feature>
<dbReference type="Gene3D" id="3.30.70.330">
    <property type="match status" value="1"/>
</dbReference>
<feature type="region of interest" description="Disordered" evidence="3">
    <location>
        <begin position="128"/>
        <end position="172"/>
    </location>
</feature>
<dbReference type="CDD" id="cd00590">
    <property type="entry name" value="RRM_SF"/>
    <property type="match status" value="1"/>
</dbReference>
<feature type="region of interest" description="Disordered" evidence="3">
    <location>
        <begin position="188"/>
        <end position="329"/>
    </location>
</feature>
<dbReference type="InterPro" id="IPR035979">
    <property type="entry name" value="RBD_domain_sf"/>
</dbReference>
<dbReference type="InterPro" id="IPR012677">
    <property type="entry name" value="Nucleotide-bd_a/b_plait_sf"/>
</dbReference>
<keyword evidence="6" id="KW-1185">Reference proteome</keyword>
<evidence type="ECO:0000256" key="2">
    <source>
        <dbReference type="PROSITE-ProRule" id="PRU00176"/>
    </source>
</evidence>
<name>A0ABN9QDE3_9DINO</name>
<evidence type="ECO:0000256" key="3">
    <source>
        <dbReference type="SAM" id="MobiDB-lite"/>
    </source>
</evidence>